<comment type="caution">
    <text evidence="2">The sequence shown here is derived from an EMBL/GenBank/DDBJ whole genome shotgun (WGS) entry which is preliminary data.</text>
</comment>
<feature type="transmembrane region" description="Helical" evidence="1">
    <location>
        <begin position="113"/>
        <end position="132"/>
    </location>
</feature>
<proteinExistence type="predicted"/>
<evidence type="ECO:0000313" key="2">
    <source>
        <dbReference type="EMBL" id="MEF7613252.1"/>
    </source>
</evidence>
<gene>
    <name evidence="2" type="ORF">V4F39_04950</name>
</gene>
<dbReference type="Proteomes" id="UP001336250">
    <property type="component" value="Unassembled WGS sequence"/>
</dbReference>
<feature type="transmembrane region" description="Helical" evidence="1">
    <location>
        <begin position="175"/>
        <end position="195"/>
    </location>
</feature>
<dbReference type="Pfam" id="PF04955">
    <property type="entry name" value="HupE_UreJ"/>
    <property type="match status" value="1"/>
</dbReference>
<feature type="transmembrane region" description="Helical" evidence="1">
    <location>
        <begin position="144"/>
        <end position="163"/>
    </location>
</feature>
<organism evidence="2 3">
    <name type="scientific">Aquincola agrisoli</name>
    <dbReference type="NCBI Taxonomy" id="3119538"/>
    <lineage>
        <taxon>Bacteria</taxon>
        <taxon>Pseudomonadati</taxon>
        <taxon>Pseudomonadota</taxon>
        <taxon>Betaproteobacteria</taxon>
        <taxon>Burkholderiales</taxon>
        <taxon>Sphaerotilaceae</taxon>
        <taxon>Aquincola</taxon>
    </lineage>
</organism>
<name>A0AAW9Q973_9BURK</name>
<keyword evidence="1" id="KW-1133">Transmembrane helix</keyword>
<reference evidence="2 3" key="1">
    <citation type="submission" date="2024-02" db="EMBL/GenBank/DDBJ databases">
        <title>Genome sequence of Aquincola sp. MAHUQ-54.</title>
        <authorList>
            <person name="Huq M.A."/>
        </authorList>
    </citation>
    <scope>NUCLEOTIDE SEQUENCE [LARGE SCALE GENOMIC DNA]</scope>
    <source>
        <strain evidence="2 3">MAHUQ-54</strain>
    </source>
</reference>
<dbReference type="EMBL" id="JAZIBG010000017">
    <property type="protein sequence ID" value="MEF7613252.1"/>
    <property type="molecule type" value="Genomic_DNA"/>
</dbReference>
<dbReference type="AlphaFoldDB" id="A0AAW9Q973"/>
<dbReference type="RefSeq" id="WP_332288197.1">
    <property type="nucleotide sequence ID" value="NZ_JAZIBG010000017.1"/>
</dbReference>
<sequence>MSRRAARAGALAPLALPAAAWAHGEIKGIGAFYSGLLHPFVSPSHLIALLALGLLFGQRGVPASRHAMAALMAALAAGLGFSGRAGGLEPELPLLALAALLGGTVVAARQWPALALGLLSLLVGLAVGLGSAPDGMGGSQRWSALLGTMIGASLCTACVAGLVHGARRPWARIGVRVVGSWLTASAILVLTLTAVRA</sequence>
<keyword evidence="3" id="KW-1185">Reference proteome</keyword>
<dbReference type="InterPro" id="IPR007038">
    <property type="entry name" value="HupE_UreJ"/>
</dbReference>
<protein>
    <submittedName>
        <fullName evidence="2">HupE/UreJ family protein</fullName>
    </submittedName>
</protein>
<keyword evidence="1" id="KW-0812">Transmembrane</keyword>
<accession>A0AAW9Q973</accession>
<keyword evidence="1" id="KW-0472">Membrane</keyword>
<evidence type="ECO:0000313" key="3">
    <source>
        <dbReference type="Proteomes" id="UP001336250"/>
    </source>
</evidence>
<evidence type="ECO:0000256" key="1">
    <source>
        <dbReference type="SAM" id="Phobius"/>
    </source>
</evidence>